<dbReference type="EMBL" id="JACXWD010000018">
    <property type="protein sequence ID" value="MBD3867915.1"/>
    <property type="molecule type" value="Genomic_DNA"/>
</dbReference>
<dbReference type="Proteomes" id="UP000648239">
    <property type="component" value="Unassembled WGS sequence"/>
</dbReference>
<comment type="caution">
    <text evidence="1">The sequence shown here is derived from an EMBL/GenBank/DDBJ whole genome shotgun (WGS) entry which is preliminary data.</text>
</comment>
<reference evidence="1 2" key="1">
    <citation type="submission" date="2020-08" db="EMBL/GenBank/DDBJ databases">
        <title>Acidobacteriota in marine sediments use diverse sulfur dissimilation pathways.</title>
        <authorList>
            <person name="Wasmund K."/>
        </authorList>
    </citation>
    <scope>NUCLEOTIDE SEQUENCE [LARGE SCALE GENOMIC DNA]</scope>
    <source>
        <strain evidence="1">MAG AM4</strain>
    </source>
</reference>
<evidence type="ECO:0000313" key="1">
    <source>
        <dbReference type="EMBL" id="MBD3867915.1"/>
    </source>
</evidence>
<dbReference type="AlphaFoldDB" id="A0A8J6XYZ4"/>
<proteinExistence type="predicted"/>
<accession>A0A8J6XYZ4</accession>
<protein>
    <submittedName>
        <fullName evidence="1">Uncharacterized protein</fullName>
    </submittedName>
</protein>
<gene>
    <name evidence="1" type="ORF">IFK94_07315</name>
</gene>
<organism evidence="1 2">
    <name type="scientific">Candidatus Polarisedimenticola svalbardensis</name>
    <dbReference type="NCBI Taxonomy" id="2886004"/>
    <lineage>
        <taxon>Bacteria</taxon>
        <taxon>Pseudomonadati</taxon>
        <taxon>Acidobacteriota</taxon>
        <taxon>Candidatus Polarisedimenticolia</taxon>
        <taxon>Candidatus Polarisedimenticolales</taxon>
        <taxon>Candidatus Polarisedimenticolaceae</taxon>
        <taxon>Candidatus Polarisedimenticola</taxon>
    </lineage>
</organism>
<evidence type="ECO:0000313" key="2">
    <source>
        <dbReference type="Proteomes" id="UP000648239"/>
    </source>
</evidence>
<name>A0A8J6XYZ4_9BACT</name>
<sequence>MKNLFKILIAGLVLFIAAAIVQEWSYFSTAWFGAGGERAEAAGVKEEAAASTLRNALALMSHLYTSAGDPRFAERMPVTGEILAEIRDDIEYLSRNRRVQEPRLQKLEIVSALPAGENRLELRTREFWIHRTFWVDGSGESDPPRSVILYPTYRMIRENAGWRIYGWDFHRSETE</sequence>